<proteinExistence type="predicted"/>
<organism evidence="1">
    <name type="scientific">Collimonas fungivorans</name>
    <dbReference type="NCBI Taxonomy" id="158899"/>
    <lineage>
        <taxon>Bacteria</taxon>
        <taxon>Pseudomonadati</taxon>
        <taxon>Pseudomonadota</taxon>
        <taxon>Betaproteobacteria</taxon>
        <taxon>Burkholderiales</taxon>
        <taxon>Oxalobacteraceae</taxon>
        <taxon>Collimonas</taxon>
    </lineage>
</organism>
<reference evidence="1 2" key="1">
    <citation type="submission" date="2015-11" db="EMBL/GenBank/DDBJ databases">
        <title>Exploring the genomic traits of fungus-feeding bacterial genus Collimonas.</title>
        <authorList>
            <person name="Song C."/>
            <person name="Schmidt R."/>
            <person name="de Jager V."/>
            <person name="Krzyzanowska D."/>
            <person name="Jongedijk E."/>
            <person name="Cankar K."/>
            <person name="Beekwilder J."/>
            <person name="van Veen A."/>
            <person name="de Boer W."/>
            <person name="van Veen J.A."/>
            <person name="Garbeva P."/>
        </authorList>
    </citation>
    <scope>NUCLEOTIDE SEQUENCE [LARGE SCALE GENOMIC DNA]</scope>
    <source>
        <strain evidence="1 2">Ter6</strain>
    </source>
</reference>
<evidence type="ECO:0000313" key="1">
    <source>
        <dbReference type="EMBL" id="AMO96798.1"/>
    </source>
</evidence>
<dbReference type="EMBL" id="CP013232">
    <property type="protein sequence ID" value="AMO96798.1"/>
    <property type="molecule type" value="Genomic_DNA"/>
</dbReference>
<dbReference type="Proteomes" id="UP000072421">
    <property type="component" value="Chromosome"/>
</dbReference>
<name>A0A127PG85_9BURK</name>
<evidence type="ECO:0000313" key="2">
    <source>
        <dbReference type="Proteomes" id="UP000072421"/>
    </source>
</evidence>
<sequence>MVFFEHVILQSIRVCLNRMRARVFWNAAASVVLSIRAAQAHGG</sequence>
<accession>A0A127PG85</accession>
<gene>
    <name evidence="1" type="ORF">CFter6_4196</name>
</gene>
<protein>
    <submittedName>
        <fullName evidence="1">Uncharacterized protein</fullName>
    </submittedName>
</protein>
<dbReference type="AlphaFoldDB" id="A0A127PG85"/>